<dbReference type="AlphaFoldDB" id="A0A392VU57"/>
<organism evidence="1 2">
    <name type="scientific">Trifolium medium</name>
    <dbReference type="NCBI Taxonomy" id="97028"/>
    <lineage>
        <taxon>Eukaryota</taxon>
        <taxon>Viridiplantae</taxon>
        <taxon>Streptophyta</taxon>
        <taxon>Embryophyta</taxon>
        <taxon>Tracheophyta</taxon>
        <taxon>Spermatophyta</taxon>
        <taxon>Magnoliopsida</taxon>
        <taxon>eudicotyledons</taxon>
        <taxon>Gunneridae</taxon>
        <taxon>Pentapetalae</taxon>
        <taxon>rosids</taxon>
        <taxon>fabids</taxon>
        <taxon>Fabales</taxon>
        <taxon>Fabaceae</taxon>
        <taxon>Papilionoideae</taxon>
        <taxon>50 kb inversion clade</taxon>
        <taxon>NPAAA clade</taxon>
        <taxon>Hologalegina</taxon>
        <taxon>IRL clade</taxon>
        <taxon>Trifolieae</taxon>
        <taxon>Trifolium</taxon>
    </lineage>
</organism>
<proteinExistence type="predicted"/>
<accession>A0A392VU57</accession>
<keyword evidence="2" id="KW-1185">Reference proteome</keyword>
<reference evidence="1 2" key="1">
    <citation type="journal article" date="2018" name="Front. Plant Sci.">
        <title>Red Clover (Trifolium pratense) and Zigzag Clover (T. medium) - A Picture of Genomic Similarities and Differences.</title>
        <authorList>
            <person name="Dluhosova J."/>
            <person name="Istvanek J."/>
            <person name="Nedelnik J."/>
            <person name="Repkova J."/>
        </authorList>
    </citation>
    <scope>NUCLEOTIDE SEQUENCE [LARGE SCALE GENOMIC DNA]</scope>
    <source>
        <strain evidence="2">cv. 10/8</strain>
        <tissue evidence="1">Leaf</tissue>
    </source>
</reference>
<evidence type="ECO:0000313" key="2">
    <source>
        <dbReference type="Proteomes" id="UP000265520"/>
    </source>
</evidence>
<name>A0A392VU57_9FABA</name>
<evidence type="ECO:0000313" key="1">
    <source>
        <dbReference type="EMBL" id="MCI91934.1"/>
    </source>
</evidence>
<sequence>RLAALGMQPRAQPLPAEAVWPLVPARCALWCAASRRVLFTG</sequence>
<feature type="non-terminal residue" evidence="1">
    <location>
        <position position="1"/>
    </location>
</feature>
<dbReference type="Proteomes" id="UP000265520">
    <property type="component" value="Unassembled WGS sequence"/>
</dbReference>
<dbReference type="EMBL" id="LXQA011286475">
    <property type="protein sequence ID" value="MCI91934.1"/>
    <property type="molecule type" value="Genomic_DNA"/>
</dbReference>
<comment type="caution">
    <text evidence="1">The sequence shown here is derived from an EMBL/GenBank/DDBJ whole genome shotgun (WGS) entry which is preliminary data.</text>
</comment>
<protein>
    <submittedName>
        <fullName evidence="1">Uncharacterized protein</fullName>
    </submittedName>
</protein>